<proteinExistence type="inferred from homology"/>
<evidence type="ECO:0000256" key="9">
    <source>
        <dbReference type="SAM" id="MobiDB-lite"/>
    </source>
</evidence>
<evidence type="ECO:0000256" key="3">
    <source>
        <dbReference type="ARBA" id="ARBA00018029"/>
    </source>
</evidence>
<dbReference type="PANTHER" id="PTHR11113:SF14">
    <property type="entry name" value="N-ACETYLGLUCOSAMINE-6-PHOSPHATE DEACETYLASE"/>
    <property type="match status" value="1"/>
</dbReference>
<dbReference type="EMBL" id="JBBXMP010000001">
    <property type="protein sequence ID" value="KAL0072470.1"/>
    <property type="molecule type" value="Genomic_DNA"/>
</dbReference>
<gene>
    <name evidence="11" type="primary">NAG2_2</name>
    <name evidence="11" type="ORF">AAF712_000233</name>
</gene>
<feature type="region of interest" description="Disordered" evidence="9">
    <location>
        <begin position="132"/>
        <end position="196"/>
    </location>
</feature>
<dbReference type="PIRSF" id="PIRSF038994">
    <property type="entry name" value="NagA"/>
    <property type="match status" value="1"/>
</dbReference>
<evidence type="ECO:0000313" key="12">
    <source>
        <dbReference type="Proteomes" id="UP001437256"/>
    </source>
</evidence>
<dbReference type="SUPFAM" id="SSF51338">
    <property type="entry name" value="Composite domain of metallo-dependent hydrolases"/>
    <property type="match status" value="1"/>
</dbReference>
<evidence type="ECO:0000259" key="10">
    <source>
        <dbReference type="Pfam" id="PF01979"/>
    </source>
</evidence>
<dbReference type="SUPFAM" id="SSF51556">
    <property type="entry name" value="Metallo-dependent hydrolases"/>
    <property type="match status" value="1"/>
</dbReference>
<keyword evidence="12" id="KW-1185">Reference proteome</keyword>
<reference evidence="11 12" key="1">
    <citation type="submission" date="2024-05" db="EMBL/GenBank/DDBJ databases">
        <title>A draft genome resource for the thread blight pathogen Marasmius tenuissimus strain MS-2.</title>
        <authorList>
            <person name="Yulfo-Soto G.E."/>
            <person name="Baruah I.K."/>
            <person name="Amoako-Attah I."/>
            <person name="Bukari Y."/>
            <person name="Meinhardt L.W."/>
            <person name="Bailey B.A."/>
            <person name="Cohen S.P."/>
        </authorList>
    </citation>
    <scope>NUCLEOTIDE SEQUENCE [LARGE SCALE GENOMIC DNA]</scope>
    <source>
        <strain evidence="11 12">MS-2</strain>
    </source>
</reference>
<dbReference type="Proteomes" id="UP001437256">
    <property type="component" value="Unassembled WGS sequence"/>
</dbReference>
<keyword evidence="6 8" id="KW-0119">Carbohydrate metabolism</keyword>
<evidence type="ECO:0000256" key="5">
    <source>
        <dbReference type="ARBA" id="ARBA00022801"/>
    </source>
</evidence>
<comment type="caution">
    <text evidence="11">The sequence shown here is derived from an EMBL/GenBank/DDBJ whole genome shotgun (WGS) entry which is preliminary data.</text>
</comment>
<dbReference type="EC" id="3.5.1.25" evidence="2 8"/>
<name>A0ABR3AFZ6_9AGAR</name>
<evidence type="ECO:0000256" key="1">
    <source>
        <dbReference type="ARBA" id="ARBA00010716"/>
    </source>
</evidence>
<dbReference type="Pfam" id="PF01979">
    <property type="entry name" value="Amidohydro_1"/>
    <property type="match status" value="1"/>
</dbReference>
<keyword evidence="4" id="KW-0479">Metal-binding</keyword>
<protein>
    <recommendedName>
        <fullName evidence="3 8">N-acetylglucosamine-6-phosphate deacetylase</fullName>
        <ecNumber evidence="2 8">3.5.1.25</ecNumber>
    </recommendedName>
</protein>
<evidence type="ECO:0000256" key="2">
    <source>
        <dbReference type="ARBA" id="ARBA00011899"/>
    </source>
</evidence>
<dbReference type="GO" id="GO:0008448">
    <property type="term" value="F:N-acetylglucosamine-6-phosphate deacetylase activity"/>
    <property type="evidence" value="ECO:0007669"/>
    <property type="project" value="UniProtKB-EC"/>
</dbReference>
<dbReference type="InterPro" id="IPR011059">
    <property type="entry name" value="Metal-dep_hydrolase_composite"/>
</dbReference>
<evidence type="ECO:0000313" key="11">
    <source>
        <dbReference type="EMBL" id="KAL0072470.1"/>
    </source>
</evidence>
<sequence>MAKRGAHTPSFLMGAQEGFKTFEQVYGAENLVEDEDWLMGHDVGVRVITAAPEVSGVMGAIEILTNRGIAFSIGHSIATSDIATAAVKRGACLITHLFNAMPQLHHRDPSIIGLLGLSPHLASPFTPIAANPFGSGPGTPKSLSRSSSHVRTKSRGPKSPTSPTVAAASEAFDDIETPPQSPMFRNKPEGLTRTESIPSLKLGAPQEFERPFYEMIVDGIHSHPNSVRLAYSAFPEGCILITDAMKILDPNLHDGVHEWRDGKRFVKEGEKLYLEGTDTLAGSVVTLDKCVRNFSRFTGSSIGQALKCATFNPAKCLGIENKKGTLRAGADADLVVLNREGEVLSTWVKGKQVWKRA</sequence>
<evidence type="ECO:0000256" key="4">
    <source>
        <dbReference type="ARBA" id="ARBA00022723"/>
    </source>
</evidence>
<evidence type="ECO:0000256" key="7">
    <source>
        <dbReference type="ARBA" id="ARBA00047647"/>
    </source>
</evidence>
<evidence type="ECO:0000256" key="6">
    <source>
        <dbReference type="ARBA" id="ARBA00023277"/>
    </source>
</evidence>
<dbReference type="Gene3D" id="3.20.20.140">
    <property type="entry name" value="Metal-dependent hydrolases"/>
    <property type="match status" value="1"/>
</dbReference>
<comment type="catalytic activity">
    <reaction evidence="7 8">
        <text>N-acetyl-D-glucosamine 6-phosphate + H2O = D-glucosamine 6-phosphate + acetate</text>
        <dbReference type="Rhea" id="RHEA:22936"/>
        <dbReference type="ChEBI" id="CHEBI:15377"/>
        <dbReference type="ChEBI" id="CHEBI:30089"/>
        <dbReference type="ChEBI" id="CHEBI:57513"/>
        <dbReference type="ChEBI" id="CHEBI:58725"/>
        <dbReference type="EC" id="3.5.1.25"/>
    </reaction>
</comment>
<feature type="domain" description="Amidohydrolase-related" evidence="10">
    <location>
        <begin position="214"/>
        <end position="353"/>
    </location>
</feature>
<evidence type="ECO:0000256" key="8">
    <source>
        <dbReference type="PIRNR" id="PIRNR038994"/>
    </source>
</evidence>
<comment type="similarity">
    <text evidence="1 8">Belongs to the metallo-dependent hydrolases superfamily. NagA family.</text>
</comment>
<dbReference type="InterPro" id="IPR003764">
    <property type="entry name" value="GlcNAc_6-P_deAcase"/>
</dbReference>
<dbReference type="InterPro" id="IPR032466">
    <property type="entry name" value="Metal_Hydrolase"/>
</dbReference>
<organism evidence="11 12">
    <name type="scientific">Marasmius tenuissimus</name>
    <dbReference type="NCBI Taxonomy" id="585030"/>
    <lineage>
        <taxon>Eukaryota</taxon>
        <taxon>Fungi</taxon>
        <taxon>Dikarya</taxon>
        <taxon>Basidiomycota</taxon>
        <taxon>Agaricomycotina</taxon>
        <taxon>Agaricomycetes</taxon>
        <taxon>Agaricomycetidae</taxon>
        <taxon>Agaricales</taxon>
        <taxon>Marasmiineae</taxon>
        <taxon>Marasmiaceae</taxon>
        <taxon>Marasmius</taxon>
    </lineage>
</organism>
<keyword evidence="5 8" id="KW-0378">Hydrolase</keyword>
<dbReference type="PANTHER" id="PTHR11113">
    <property type="entry name" value="N-ACETYLGLUCOSAMINE-6-PHOSPHATE DEACETYLASE"/>
    <property type="match status" value="1"/>
</dbReference>
<dbReference type="InterPro" id="IPR006680">
    <property type="entry name" value="Amidohydro-rel"/>
</dbReference>
<accession>A0ABR3AFZ6</accession>